<keyword evidence="5" id="KW-1185">Reference proteome</keyword>
<name>A0AAP2GNJ6_9BACT</name>
<dbReference type="RefSeq" id="WP_254163966.1">
    <property type="nucleotide sequence ID" value="NZ_JAHESF010000013.1"/>
</dbReference>
<dbReference type="SMART" id="SM00448">
    <property type="entry name" value="REC"/>
    <property type="match status" value="1"/>
</dbReference>
<dbReference type="PANTHER" id="PTHR44591:SF3">
    <property type="entry name" value="RESPONSE REGULATORY DOMAIN-CONTAINING PROTEIN"/>
    <property type="match status" value="1"/>
</dbReference>
<dbReference type="InterPro" id="IPR001789">
    <property type="entry name" value="Sig_transdc_resp-reg_receiver"/>
</dbReference>
<dbReference type="Gene3D" id="3.40.50.2300">
    <property type="match status" value="1"/>
</dbReference>
<feature type="modified residue" description="4-aspartylphosphate" evidence="2">
    <location>
        <position position="54"/>
    </location>
</feature>
<evidence type="ECO:0000259" key="3">
    <source>
        <dbReference type="PROSITE" id="PS50110"/>
    </source>
</evidence>
<evidence type="ECO:0000256" key="1">
    <source>
        <dbReference type="ARBA" id="ARBA00022553"/>
    </source>
</evidence>
<accession>A0AAP2GNJ6</accession>
<keyword evidence="1 2" id="KW-0597">Phosphoprotein</keyword>
<gene>
    <name evidence="4" type="ORF">KK083_14465</name>
</gene>
<evidence type="ECO:0000256" key="2">
    <source>
        <dbReference type="PROSITE-ProRule" id="PRU00169"/>
    </source>
</evidence>
<dbReference type="PROSITE" id="PS50110">
    <property type="entry name" value="RESPONSE_REGULATORY"/>
    <property type="match status" value="1"/>
</dbReference>
<dbReference type="Pfam" id="PF00072">
    <property type="entry name" value="Response_reg"/>
    <property type="match status" value="1"/>
</dbReference>
<dbReference type="Proteomes" id="UP001319200">
    <property type="component" value="Unassembled WGS sequence"/>
</dbReference>
<dbReference type="GO" id="GO:0000160">
    <property type="term" value="P:phosphorelay signal transduction system"/>
    <property type="evidence" value="ECO:0007669"/>
    <property type="project" value="InterPro"/>
</dbReference>
<evidence type="ECO:0000313" key="4">
    <source>
        <dbReference type="EMBL" id="MBT1698093.1"/>
    </source>
</evidence>
<organism evidence="4 5">
    <name type="scientific">Chryseosolibacter histidini</name>
    <dbReference type="NCBI Taxonomy" id="2782349"/>
    <lineage>
        <taxon>Bacteria</taxon>
        <taxon>Pseudomonadati</taxon>
        <taxon>Bacteroidota</taxon>
        <taxon>Cytophagia</taxon>
        <taxon>Cytophagales</taxon>
        <taxon>Chryseotaleaceae</taxon>
        <taxon>Chryseosolibacter</taxon>
    </lineage>
</organism>
<comment type="caution">
    <text evidence="4">The sequence shown here is derived from an EMBL/GenBank/DDBJ whole genome shotgun (WGS) entry which is preliminary data.</text>
</comment>
<feature type="domain" description="Response regulatory" evidence="3">
    <location>
        <begin position="2"/>
        <end position="121"/>
    </location>
</feature>
<reference evidence="4 5" key="1">
    <citation type="submission" date="2021-05" db="EMBL/GenBank/DDBJ databases">
        <title>A Polyphasic approach of four new species of the genus Ohtaekwangia: Ohtaekwangia histidinii sp. nov., Ohtaekwangia cretensis sp. nov., Ohtaekwangia indiensis sp. nov., Ohtaekwangia reichenbachii sp. nov. from diverse environment.</title>
        <authorList>
            <person name="Octaviana S."/>
        </authorList>
    </citation>
    <scope>NUCLEOTIDE SEQUENCE [LARGE SCALE GENOMIC DNA]</scope>
    <source>
        <strain evidence="4 5">PWU4</strain>
    </source>
</reference>
<dbReference type="InterPro" id="IPR050595">
    <property type="entry name" value="Bact_response_regulator"/>
</dbReference>
<proteinExistence type="predicted"/>
<dbReference type="EMBL" id="JAHESF010000013">
    <property type="protein sequence ID" value="MBT1698093.1"/>
    <property type="molecule type" value="Genomic_DNA"/>
</dbReference>
<dbReference type="SUPFAM" id="SSF52172">
    <property type="entry name" value="CheY-like"/>
    <property type="match status" value="1"/>
</dbReference>
<dbReference type="PANTHER" id="PTHR44591">
    <property type="entry name" value="STRESS RESPONSE REGULATOR PROTEIN 1"/>
    <property type="match status" value="1"/>
</dbReference>
<dbReference type="InterPro" id="IPR011006">
    <property type="entry name" value="CheY-like_superfamily"/>
</dbReference>
<protein>
    <submittedName>
        <fullName evidence="4">Response regulator</fullName>
    </submittedName>
</protein>
<sequence>MTIFYADDDQDELDFFREALKLIDPSIECVTASNGREALQLLETIGTPGVIFLDLNMPGIDGEGCLVSIKNNARLKDVPVIIYSSTADTKDRYMLQAKGAFKVIKKIWGIAQLSREIHSVIVSAPSTAR</sequence>
<evidence type="ECO:0000313" key="5">
    <source>
        <dbReference type="Proteomes" id="UP001319200"/>
    </source>
</evidence>
<dbReference type="AlphaFoldDB" id="A0AAP2GNJ6"/>